<dbReference type="WBParaSite" id="PS1159_v2.g16976.t1">
    <property type="protein sequence ID" value="PS1159_v2.g16976.t1"/>
    <property type="gene ID" value="PS1159_v2.g16976"/>
</dbReference>
<accession>A0AC35FF76</accession>
<dbReference type="Proteomes" id="UP000887580">
    <property type="component" value="Unplaced"/>
</dbReference>
<evidence type="ECO:0000313" key="1">
    <source>
        <dbReference type="Proteomes" id="UP000887580"/>
    </source>
</evidence>
<proteinExistence type="predicted"/>
<reference evidence="2" key="1">
    <citation type="submission" date="2022-11" db="UniProtKB">
        <authorList>
            <consortium name="WormBaseParasite"/>
        </authorList>
    </citation>
    <scope>IDENTIFICATION</scope>
</reference>
<organism evidence="1 2">
    <name type="scientific">Panagrolaimus sp. PS1159</name>
    <dbReference type="NCBI Taxonomy" id="55785"/>
    <lineage>
        <taxon>Eukaryota</taxon>
        <taxon>Metazoa</taxon>
        <taxon>Ecdysozoa</taxon>
        <taxon>Nematoda</taxon>
        <taxon>Chromadorea</taxon>
        <taxon>Rhabditida</taxon>
        <taxon>Tylenchina</taxon>
        <taxon>Panagrolaimomorpha</taxon>
        <taxon>Panagrolaimoidea</taxon>
        <taxon>Panagrolaimidae</taxon>
        <taxon>Panagrolaimus</taxon>
    </lineage>
</organism>
<sequence>MPPPPSSSSWNLLGTKIAVGVMLVGAVAWLCYCSFNDSSENIKNREKKDSKKNNQEPQKLLKNDDTKGVSPDDLKEALKKKVTKDGDCISCRELPTTPKKKTPKIPLSSAEGTPLPAAAALPGLNSTLSTPKDADKSFGSTSSANTSWDVLPLPTTPKKKEKNGRDVPPTPANSLTILLKNRKKKEPKSEGATISSSDTRSGDKDEEKTQDDL</sequence>
<name>A0AC35FF76_9BILA</name>
<protein>
    <submittedName>
        <fullName evidence="2">Uncharacterized protein</fullName>
    </submittedName>
</protein>
<evidence type="ECO:0000313" key="2">
    <source>
        <dbReference type="WBParaSite" id="PS1159_v2.g16976.t1"/>
    </source>
</evidence>